<dbReference type="PANTHER" id="PTHR16295:SF19">
    <property type="entry name" value="TRAF-TYPE ZINC FINGER DOMAIN-CONTAINING PROTEIN 1"/>
    <property type="match status" value="1"/>
</dbReference>
<dbReference type="Pfam" id="PF21366">
    <property type="entry name" value="TRAFD1-XIAF1_ZnF"/>
    <property type="match status" value="1"/>
</dbReference>
<evidence type="ECO:0000313" key="11">
    <source>
        <dbReference type="EMBL" id="KAJ8379317.1"/>
    </source>
</evidence>
<keyword evidence="1" id="KW-0597">Phosphoprotein</keyword>
<dbReference type="InterPro" id="IPR001293">
    <property type="entry name" value="Znf_TRAF"/>
</dbReference>
<evidence type="ECO:0000256" key="1">
    <source>
        <dbReference type="ARBA" id="ARBA00022553"/>
    </source>
</evidence>
<feature type="domain" description="TRAF-type" evidence="10">
    <location>
        <begin position="80"/>
        <end position="150"/>
    </location>
</feature>
<evidence type="ECO:0000256" key="6">
    <source>
        <dbReference type="ARBA" id="ARBA00037636"/>
    </source>
</evidence>
<feature type="compositionally biased region" description="Polar residues" evidence="9">
    <location>
        <begin position="618"/>
        <end position="629"/>
    </location>
</feature>
<evidence type="ECO:0000256" key="9">
    <source>
        <dbReference type="SAM" id="MobiDB-lite"/>
    </source>
</evidence>
<evidence type="ECO:0000259" key="10">
    <source>
        <dbReference type="PROSITE" id="PS50145"/>
    </source>
</evidence>
<keyword evidence="12" id="KW-1185">Reference proteome</keyword>
<dbReference type="OrthoDB" id="422728at2759"/>
<keyword evidence="4 8" id="KW-0862">Zinc</keyword>
<feature type="region of interest" description="Disordered" evidence="9">
    <location>
        <begin position="520"/>
        <end position="638"/>
    </location>
</feature>
<feature type="compositionally biased region" description="Polar residues" evidence="9">
    <location>
        <begin position="560"/>
        <end position="571"/>
    </location>
</feature>
<protein>
    <recommendedName>
        <fullName evidence="7">TRAF-type zinc finger domain-containing protein 1</fullName>
    </recommendedName>
</protein>
<dbReference type="InterPro" id="IPR013083">
    <property type="entry name" value="Znf_RING/FYVE/PHD"/>
</dbReference>
<reference evidence="11" key="1">
    <citation type="journal article" date="2023" name="Science">
        <title>Genome structures resolve the early diversification of teleost fishes.</title>
        <authorList>
            <person name="Parey E."/>
            <person name="Louis A."/>
            <person name="Montfort J."/>
            <person name="Bouchez O."/>
            <person name="Roques C."/>
            <person name="Iampietro C."/>
            <person name="Lluch J."/>
            <person name="Castinel A."/>
            <person name="Donnadieu C."/>
            <person name="Desvignes T."/>
            <person name="Floi Bucao C."/>
            <person name="Jouanno E."/>
            <person name="Wen M."/>
            <person name="Mejri S."/>
            <person name="Dirks R."/>
            <person name="Jansen H."/>
            <person name="Henkel C."/>
            <person name="Chen W.J."/>
            <person name="Zahm M."/>
            <person name="Cabau C."/>
            <person name="Klopp C."/>
            <person name="Thompson A.W."/>
            <person name="Robinson-Rechavi M."/>
            <person name="Braasch I."/>
            <person name="Lecointre G."/>
            <person name="Bobe J."/>
            <person name="Postlethwait J.H."/>
            <person name="Berthelot C."/>
            <person name="Roest Crollius H."/>
            <person name="Guiguen Y."/>
        </authorList>
    </citation>
    <scope>NUCLEOTIDE SEQUENCE</scope>
    <source>
        <strain evidence="11">WJC10195</strain>
    </source>
</reference>
<dbReference type="Gene3D" id="3.30.40.10">
    <property type="entry name" value="Zinc/RING finger domain, C3HC4 (zinc finger)"/>
    <property type="match status" value="1"/>
</dbReference>
<keyword evidence="3 8" id="KW-0863">Zinc-finger</keyword>
<evidence type="ECO:0000313" key="12">
    <source>
        <dbReference type="Proteomes" id="UP001152622"/>
    </source>
</evidence>
<evidence type="ECO:0000256" key="2">
    <source>
        <dbReference type="ARBA" id="ARBA00022723"/>
    </source>
</evidence>
<keyword evidence="2 8" id="KW-0479">Metal-binding</keyword>
<organism evidence="11 12">
    <name type="scientific">Synaphobranchus kaupii</name>
    <name type="common">Kaup's arrowtooth eel</name>
    <dbReference type="NCBI Taxonomy" id="118154"/>
    <lineage>
        <taxon>Eukaryota</taxon>
        <taxon>Metazoa</taxon>
        <taxon>Chordata</taxon>
        <taxon>Craniata</taxon>
        <taxon>Vertebrata</taxon>
        <taxon>Euteleostomi</taxon>
        <taxon>Actinopterygii</taxon>
        <taxon>Neopterygii</taxon>
        <taxon>Teleostei</taxon>
        <taxon>Anguilliformes</taxon>
        <taxon>Synaphobranchidae</taxon>
        <taxon>Synaphobranchus</taxon>
    </lineage>
</organism>
<dbReference type="AlphaFoldDB" id="A0A9Q1JCF4"/>
<comment type="function">
    <text evidence="6">Negative feedback regulator that controls excessive innate immune responses. Regulates both Toll-like receptor 4 (TLR4) and DDX58/RIG1-like helicases (RLH) pathways. May inhibit the LTR pathway by direct interaction with TRAF6 and attenuation of NF-kappa-B activation. May negatively regulate the RLH pathway downstream from MAVS and upstream of NF-kappa-B and IRF3.</text>
</comment>
<feature type="zinc finger region" description="TRAF-type" evidence="8">
    <location>
        <begin position="80"/>
        <end position="150"/>
    </location>
</feature>
<evidence type="ECO:0000256" key="3">
    <source>
        <dbReference type="ARBA" id="ARBA00022771"/>
    </source>
</evidence>
<accession>A0A9Q1JCF4</accession>
<dbReference type="InterPro" id="IPR049439">
    <property type="entry name" value="TRAFD1-XIAF1_Znf"/>
</dbReference>
<evidence type="ECO:0000256" key="7">
    <source>
        <dbReference type="ARBA" id="ARBA00040410"/>
    </source>
</evidence>
<dbReference type="GO" id="GO:0005739">
    <property type="term" value="C:mitochondrion"/>
    <property type="evidence" value="ECO:0007669"/>
    <property type="project" value="TreeGrafter"/>
</dbReference>
<evidence type="ECO:0000256" key="8">
    <source>
        <dbReference type="PROSITE-ProRule" id="PRU00207"/>
    </source>
</evidence>
<dbReference type="Proteomes" id="UP001152622">
    <property type="component" value="Chromosome 1"/>
</dbReference>
<sequence length="638" mass="70343">MVSALSTQRHNTRQTSPKIILVLAPKRGLAAGLLTVSPDLISSLCLCGAVPRFVFQTMAEENTQFCANCKRCIPEANFTTHEIHCRRNIALCEVCHEPVPHADLQEHKEQEHAQVQCKCGMKMEKNVLETHQRSECSQRLVPCQYCELELVFSQSQEHEDYCGTRTEPCLVCKCNVMLREQAVHPALCGTLSPPQERNNARPARGSAERLAPEAWFEAHSIQNLLKAQQGALNSGAAERRALPRPLEGRVHNSTRAAGLDVRRNIAPRNTDLNRFMERQTELSNNNNSVTWPDGLSPVDDPASLDYLLALSLQNDGDMGDRLGNQGGFWNDGWADSNALLPSLISQLSHPNNNYRNLTPDNNAQLGPNQSDTMLPCEFCEELFPEEDLILHQTSCSPATAFASFSKRAPSPLFEDGVPHAAGGFMYTPPGSPSPPAFPRPVSPLSCSPPSGPAEGTVLIPCEFCGVTLEEDVVFHHQDKCDLRPHTAYPVDKLSPQKPLFPATVASERHSPLLYRRVRHQADPGEEEVEQTGESPAMRGLLGRPRVGLGKETWRPHPQDGLSSPVKNTNVDAQARGGPHRRREGGVSRGARDQHLDEGHKPSSTVTRGGRAEGRRNQRNPVTSKTQATKVRNAETEEE</sequence>
<evidence type="ECO:0000256" key="5">
    <source>
        <dbReference type="ARBA" id="ARBA00022990"/>
    </source>
</evidence>
<dbReference type="EMBL" id="JAINUF010000001">
    <property type="protein sequence ID" value="KAJ8379317.1"/>
    <property type="molecule type" value="Genomic_DNA"/>
</dbReference>
<name>A0A9Q1JCF4_SYNKA</name>
<feature type="compositionally biased region" description="Basic and acidic residues" evidence="9">
    <location>
        <begin position="583"/>
        <end position="600"/>
    </location>
</feature>
<gene>
    <name evidence="11" type="ORF">SKAU_G00000950</name>
</gene>
<dbReference type="InterPro" id="IPR051986">
    <property type="entry name" value="Innate_Immune_Apopt_Reg"/>
</dbReference>
<comment type="caution">
    <text evidence="11">The sequence shown here is derived from an EMBL/GenBank/DDBJ whole genome shotgun (WGS) entry which is preliminary data.</text>
</comment>
<evidence type="ECO:0000256" key="4">
    <source>
        <dbReference type="ARBA" id="ARBA00022833"/>
    </source>
</evidence>
<feature type="compositionally biased region" description="Low complexity" evidence="9">
    <location>
        <begin position="538"/>
        <end position="549"/>
    </location>
</feature>
<proteinExistence type="predicted"/>
<dbReference type="GO" id="GO:0008270">
    <property type="term" value="F:zinc ion binding"/>
    <property type="evidence" value="ECO:0007669"/>
    <property type="project" value="UniProtKB-KW"/>
</dbReference>
<keyword evidence="5" id="KW-0007">Acetylation</keyword>
<dbReference type="GO" id="GO:0045824">
    <property type="term" value="P:negative regulation of innate immune response"/>
    <property type="evidence" value="ECO:0007669"/>
    <property type="project" value="TreeGrafter"/>
</dbReference>
<dbReference type="PANTHER" id="PTHR16295">
    <property type="entry name" value="TRAF-TYPE ZINC FINGER PROTEIN-RELATED"/>
    <property type="match status" value="1"/>
</dbReference>
<dbReference type="PROSITE" id="PS50145">
    <property type="entry name" value="ZF_TRAF"/>
    <property type="match status" value="1"/>
</dbReference>